<dbReference type="PANTHER" id="PTHR34293">
    <property type="entry name" value="HTH-TYPE TRANSCRIPTIONAL REGULATOR TRMBL2"/>
    <property type="match status" value="1"/>
</dbReference>
<reference evidence="2" key="1">
    <citation type="submission" date="2020-04" db="EMBL/GenBank/DDBJ databases">
        <authorList>
            <person name="Zhang T."/>
        </authorList>
    </citation>
    <scope>NUCLEOTIDE SEQUENCE</scope>
    <source>
        <strain evidence="2">HKST-UBA11</strain>
    </source>
</reference>
<comment type="caution">
    <text evidence="2">The sequence shown here is derived from an EMBL/GenBank/DDBJ whole genome shotgun (WGS) entry which is preliminary data.</text>
</comment>
<dbReference type="InterPro" id="IPR002831">
    <property type="entry name" value="Tscrpt_reg_TrmB_N"/>
</dbReference>
<evidence type="ECO:0000259" key="1">
    <source>
        <dbReference type="Pfam" id="PF01978"/>
    </source>
</evidence>
<dbReference type="InterPro" id="IPR036390">
    <property type="entry name" value="WH_DNA-bd_sf"/>
</dbReference>
<dbReference type="InterPro" id="IPR051797">
    <property type="entry name" value="TrmB-like"/>
</dbReference>
<evidence type="ECO:0000313" key="3">
    <source>
        <dbReference type="Proteomes" id="UP000754563"/>
    </source>
</evidence>
<organism evidence="2 3">
    <name type="scientific">Candidatus Dojkabacteria bacterium</name>
    <dbReference type="NCBI Taxonomy" id="2099670"/>
    <lineage>
        <taxon>Bacteria</taxon>
        <taxon>Candidatus Dojkabacteria</taxon>
    </lineage>
</organism>
<dbReference type="AlphaFoldDB" id="A0A955RK49"/>
<dbReference type="PANTHER" id="PTHR34293:SF1">
    <property type="entry name" value="HTH-TYPE TRANSCRIPTIONAL REGULATOR TRMBL2"/>
    <property type="match status" value="1"/>
</dbReference>
<dbReference type="Gene3D" id="1.10.10.10">
    <property type="entry name" value="Winged helix-like DNA-binding domain superfamily/Winged helix DNA-binding domain"/>
    <property type="match status" value="1"/>
</dbReference>
<dbReference type="InterPro" id="IPR036388">
    <property type="entry name" value="WH-like_DNA-bd_sf"/>
</dbReference>
<evidence type="ECO:0000313" key="2">
    <source>
        <dbReference type="EMBL" id="MCA9385077.1"/>
    </source>
</evidence>
<gene>
    <name evidence="2" type="ORF">KC717_00350</name>
</gene>
<dbReference type="EMBL" id="JAGQLH010000003">
    <property type="protein sequence ID" value="MCA9385077.1"/>
    <property type="molecule type" value="Genomic_DNA"/>
</dbReference>
<dbReference type="Proteomes" id="UP000754563">
    <property type="component" value="Unassembled WGS sequence"/>
</dbReference>
<name>A0A955RK49_9BACT</name>
<proteinExistence type="predicted"/>
<dbReference type="SUPFAM" id="SSF46785">
    <property type="entry name" value="Winged helix' DNA-binding domain"/>
    <property type="match status" value="1"/>
</dbReference>
<protein>
    <recommendedName>
        <fullName evidence="1">Transcription regulator TrmB N-terminal domain-containing protein</fullName>
    </recommendedName>
</protein>
<reference evidence="2" key="2">
    <citation type="journal article" date="2021" name="Microbiome">
        <title>Successional dynamics and alternative stable states in a saline activated sludge microbial community over 9 years.</title>
        <authorList>
            <person name="Wang Y."/>
            <person name="Ye J."/>
            <person name="Ju F."/>
            <person name="Liu L."/>
            <person name="Boyd J.A."/>
            <person name="Deng Y."/>
            <person name="Parks D.H."/>
            <person name="Jiang X."/>
            <person name="Yin X."/>
            <person name="Woodcroft B.J."/>
            <person name="Tyson G.W."/>
            <person name="Hugenholtz P."/>
            <person name="Polz M.F."/>
            <person name="Zhang T."/>
        </authorList>
    </citation>
    <scope>NUCLEOTIDE SEQUENCE</scope>
    <source>
        <strain evidence="2">HKST-UBA11</strain>
    </source>
</reference>
<dbReference type="Pfam" id="PF01978">
    <property type="entry name" value="TrmB"/>
    <property type="match status" value="1"/>
</dbReference>
<sequence>MDIRPIFENLGLSEEQAVIYMTLLKAGRMRMIDVAKETEIPRTSCYEYVPKLIELNLVQEIMQGKSKFYQATSPENLLDKAYSYKNDFSFNLKSLENQFQDLRELYNVHYGGKSIRKIEGLVEILEHMKNLDTATDQLKILYSNSTMKKVKPELRKFLESAVNTYESVEVDDHPIDKNKVDVLIKFILNDRVLLFNVIDYVLYELQDPTIVAYELEIFKILST</sequence>
<accession>A0A955RK49</accession>
<feature type="domain" description="Transcription regulator TrmB N-terminal" evidence="1">
    <location>
        <begin position="9"/>
        <end position="75"/>
    </location>
</feature>